<dbReference type="KEGG" id="lbc:LACBIDRAFT_295225"/>
<dbReference type="HOGENOM" id="CLU_050250_1_0_1"/>
<keyword evidence="2" id="KW-0812">Transmembrane</keyword>
<reference evidence="3 4" key="1">
    <citation type="journal article" date="2008" name="Nature">
        <title>The genome of Laccaria bicolor provides insights into mycorrhizal symbiosis.</title>
        <authorList>
            <person name="Martin F."/>
            <person name="Aerts A."/>
            <person name="Ahren D."/>
            <person name="Brun A."/>
            <person name="Danchin E.G.J."/>
            <person name="Duchaussoy F."/>
            <person name="Gibon J."/>
            <person name="Kohler A."/>
            <person name="Lindquist E."/>
            <person name="Pereda V."/>
            <person name="Salamov A."/>
            <person name="Shapiro H.J."/>
            <person name="Wuyts J."/>
            <person name="Blaudez D."/>
            <person name="Buee M."/>
            <person name="Brokstein P."/>
            <person name="Canbaeck B."/>
            <person name="Cohen D."/>
            <person name="Courty P.E."/>
            <person name="Coutinho P.M."/>
            <person name="Delaruelle C."/>
            <person name="Detter J.C."/>
            <person name="Deveau A."/>
            <person name="DiFazio S."/>
            <person name="Duplessis S."/>
            <person name="Fraissinet-Tachet L."/>
            <person name="Lucic E."/>
            <person name="Frey-Klett P."/>
            <person name="Fourrey C."/>
            <person name="Feussner I."/>
            <person name="Gay G."/>
            <person name="Grimwood J."/>
            <person name="Hoegger P.J."/>
            <person name="Jain P."/>
            <person name="Kilaru S."/>
            <person name="Labbe J."/>
            <person name="Lin Y.C."/>
            <person name="Legue V."/>
            <person name="Le Tacon F."/>
            <person name="Marmeisse R."/>
            <person name="Melayah D."/>
            <person name="Montanini B."/>
            <person name="Muratet M."/>
            <person name="Nehls U."/>
            <person name="Niculita-Hirzel H."/>
            <person name="Oudot-Le Secq M.P."/>
            <person name="Peter M."/>
            <person name="Quesneville H."/>
            <person name="Rajashekar B."/>
            <person name="Reich M."/>
            <person name="Rouhier N."/>
            <person name="Schmutz J."/>
            <person name="Yin T."/>
            <person name="Chalot M."/>
            <person name="Henrissat B."/>
            <person name="Kuees U."/>
            <person name="Lucas S."/>
            <person name="Van de Peer Y."/>
            <person name="Podila G.K."/>
            <person name="Polle A."/>
            <person name="Pukkila P.J."/>
            <person name="Richardson P.M."/>
            <person name="Rouze P."/>
            <person name="Sanders I.R."/>
            <person name="Stajich J.E."/>
            <person name="Tunlid A."/>
            <person name="Tuskan G."/>
            <person name="Grigoriev I.V."/>
        </authorList>
    </citation>
    <scope>NUCLEOTIDE SEQUENCE [LARGE SCALE GENOMIC DNA]</scope>
    <source>
        <strain evidence="4">S238N-H82 / ATCC MYA-4686</strain>
    </source>
</reference>
<evidence type="ECO:0000313" key="4">
    <source>
        <dbReference type="Proteomes" id="UP000001194"/>
    </source>
</evidence>
<name>B0DPK3_LACBS</name>
<dbReference type="GeneID" id="6081481"/>
<evidence type="ECO:0000313" key="3">
    <source>
        <dbReference type="EMBL" id="EDR03467.1"/>
    </source>
</evidence>
<dbReference type="EMBL" id="DS547124">
    <property type="protein sequence ID" value="EDR03467.1"/>
    <property type="molecule type" value="Genomic_DNA"/>
</dbReference>
<keyword evidence="2" id="KW-1133">Transmembrane helix</keyword>
<sequence>MASSTDSPPPYGSTDGSESDPLIPPSGRSHNKNGISRTTLMIIIFIIGGLVGAFIQCAASQSIFSPAVRDSIRRQWDSERQGWERERRQREEARKRAQIHWLALESSQRCERYGTRKYWAKLGPLVGDYDPMEACWTSEIEIHGWKMKPTYCEDKGADHGAYGHWIVDFDEGGCRPFWDRFTDKGCTAPGSGLRRFDAHLINLDYADGWNVMCSSTPADFNGLHFNGPMSCVNHLLAGVFGTWHVVDGGCL</sequence>
<feature type="region of interest" description="Disordered" evidence="1">
    <location>
        <begin position="1"/>
        <end position="31"/>
    </location>
</feature>
<keyword evidence="4" id="KW-1185">Reference proteome</keyword>
<accession>B0DPK3</accession>
<dbReference type="InParanoid" id="B0DPK3"/>
<feature type="transmembrane region" description="Helical" evidence="2">
    <location>
        <begin position="38"/>
        <end position="55"/>
    </location>
</feature>
<dbReference type="STRING" id="486041.B0DPK3"/>
<keyword evidence="2" id="KW-0472">Membrane</keyword>
<protein>
    <submittedName>
        <fullName evidence="3">Predicted protein</fullName>
    </submittedName>
</protein>
<evidence type="ECO:0000256" key="2">
    <source>
        <dbReference type="SAM" id="Phobius"/>
    </source>
</evidence>
<proteinExistence type="predicted"/>
<organism evidence="4">
    <name type="scientific">Laccaria bicolor (strain S238N-H82 / ATCC MYA-4686)</name>
    <name type="common">Bicoloured deceiver</name>
    <name type="synonym">Laccaria laccata var. bicolor</name>
    <dbReference type="NCBI Taxonomy" id="486041"/>
    <lineage>
        <taxon>Eukaryota</taxon>
        <taxon>Fungi</taxon>
        <taxon>Dikarya</taxon>
        <taxon>Basidiomycota</taxon>
        <taxon>Agaricomycotina</taxon>
        <taxon>Agaricomycetes</taxon>
        <taxon>Agaricomycetidae</taxon>
        <taxon>Agaricales</taxon>
        <taxon>Agaricineae</taxon>
        <taxon>Hydnangiaceae</taxon>
        <taxon>Laccaria</taxon>
    </lineage>
</organism>
<dbReference type="RefSeq" id="XP_001885923.1">
    <property type="nucleotide sequence ID" value="XM_001885888.1"/>
</dbReference>
<evidence type="ECO:0000256" key="1">
    <source>
        <dbReference type="SAM" id="MobiDB-lite"/>
    </source>
</evidence>
<dbReference type="OrthoDB" id="3153758at2759"/>
<dbReference type="AlphaFoldDB" id="B0DPK3"/>
<dbReference type="Proteomes" id="UP000001194">
    <property type="component" value="Unassembled WGS sequence"/>
</dbReference>
<gene>
    <name evidence="3" type="ORF">LACBIDRAFT_295225</name>
</gene>